<evidence type="ECO:0000313" key="1">
    <source>
        <dbReference type="EMBL" id="OYD85903.1"/>
    </source>
</evidence>
<dbReference type="EMBL" id="NOWT01000002">
    <property type="protein sequence ID" value="OYD85903.1"/>
    <property type="molecule type" value="Genomic_DNA"/>
</dbReference>
<dbReference type="Proteomes" id="UP000215367">
    <property type="component" value="Unassembled WGS sequence"/>
</dbReference>
<gene>
    <name evidence="1" type="ORF">CHT98_03925</name>
</gene>
<protein>
    <submittedName>
        <fullName evidence="1">Uncharacterized protein</fullName>
    </submittedName>
</protein>
<reference evidence="1 2" key="1">
    <citation type="submission" date="2017-07" db="EMBL/GenBank/DDBJ databases">
        <title>Whole genome sequence of Azospirillum brasilense 2A1, a potential biofertilizer strain.</title>
        <authorList>
            <person name="Fontana C.A."/>
            <person name="Toffoli L.M."/>
            <person name="Salazar S.M."/>
            <person name="Puglisi E."/>
            <person name="Pedraza R."/>
            <person name="Bassi D."/>
            <person name="Cocconcelli P.S."/>
        </authorList>
    </citation>
    <scope>NUCLEOTIDE SEQUENCE [LARGE SCALE GENOMIC DNA]</scope>
    <source>
        <strain evidence="1 2">2A1</strain>
    </source>
</reference>
<dbReference type="RefSeq" id="WP_094301957.1">
    <property type="nucleotide sequence ID" value="NZ_NOWT01000002.1"/>
</dbReference>
<organism evidence="1 2">
    <name type="scientific">Azospirillum brasilense</name>
    <dbReference type="NCBI Taxonomy" id="192"/>
    <lineage>
        <taxon>Bacteria</taxon>
        <taxon>Pseudomonadati</taxon>
        <taxon>Pseudomonadota</taxon>
        <taxon>Alphaproteobacteria</taxon>
        <taxon>Rhodospirillales</taxon>
        <taxon>Azospirillaceae</taxon>
        <taxon>Azospirillum</taxon>
    </lineage>
</organism>
<proteinExistence type="predicted"/>
<sequence>MTEPTSRATAGSLTIDDRFVIAAALDRILYDDPDHFATEDARLLRRMIPRTRSPWLRLGFRAESQGPSMSGQAAGVGDVKMDGDKKVVEGGVGEAPVWRCGQYKISNHGDDLEIWQVMSDEFAEEPKGARLEYGPTGAPERLTFFQPRDLELRIPFTGIAVGLRLGGWQPWKSAA</sequence>
<accession>A0A235HK35</accession>
<evidence type="ECO:0000313" key="2">
    <source>
        <dbReference type="Proteomes" id="UP000215367"/>
    </source>
</evidence>
<comment type="caution">
    <text evidence="1">The sequence shown here is derived from an EMBL/GenBank/DDBJ whole genome shotgun (WGS) entry which is preliminary data.</text>
</comment>
<dbReference type="AlphaFoldDB" id="A0A235HK35"/>
<name>A0A235HK35_AZOBR</name>